<dbReference type="Proteomes" id="UP000625711">
    <property type="component" value="Unassembled WGS sequence"/>
</dbReference>
<proteinExistence type="predicted"/>
<name>A0A834IGS3_RHYFE</name>
<comment type="caution">
    <text evidence="1">The sequence shown here is derived from an EMBL/GenBank/DDBJ whole genome shotgun (WGS) entry which is preliminary data.</text>
</comment>
<keyword evidence="2" id="KW-1185">Reference proteome</keyword>
<protein>
    <submittedName>
        <fullName evidence="1">Uncharacterized protein</fullName>
    </submittedName>
</protein>
<accession>A0A834IGS3</accession>
<sequence length="72" mass="8415">MGKYKREDVLIPGIPMIPTDLPFDFKRLQFPVHLAFAMTINKSSRWKFAESTWSFPVSRMGNYTSLYQKALN</sequence>
<reference evidence="1" key="1">
    <citation type="submission" date="2020-08" db="EMBL/GenBank/DDBJ databases">
        <title>Genome sequencing and assembly of the red palm weevil Rhynchophorus ferrugineus.</title>
        <authorList>
            <person name="Dias G.B."/>
            <person name="Bergman C.M."/>
            <person name="Manee M."/>
        </authorList>
    </citation>
    <scope>NUCLEOTIDE SEQUENCE</scope>
    <source>
        <strain evidence="1">AA-2017</strain>
        <tissue evidence="1">Whole larva</tissue>
    </source>
</reference>
<dbReference type="OrthoDB" id="272985at2759"/>
<dbReference type="AlphaFoldDB" id="A0A834IGS3"/>
<dbReference type="EMBL" id="JAACXV010000388">
    <property type="protein sequence ID" value="KAF7278782.1"/>
    <property type="molecule type" value="Genomic_DNA"/>
</dbReference>
<gene>
    <name evidence="1" type="ORF">GWI33_008013</name>
</gene>
<evidence type="ECO:0000313" key="1">
    <source>
        <dbReference type="EMBL" id="KAF7278782.1"/>
    </source>
</evidence>
<organism evidence="1 2">
    <name type="scientific">Rhynchophorus ferrugineus</name>
    <name type="common">Red palm weevil</name>
    <name type="synonym">Curculio ferrugineus</name>
    <dbReference type="NCBI Taxonomy" id="354439"/>
    <lineage>
        <taxon>Eukaryota</taxon>
        <taxon>Metazoa</taxon>
        <taxon>Ecdysozoa</taxon>
        <taxon>Arthropoda</taxon>
        <taxon>Hexapoda</taxon>
        <taxon>Insecta</taxon>
        <taxon>Pterygota</taxon>
        <taxon>Neoptera</taxon>
        <taxon>Endopterygota</taxon>
        <taxon>Coleoptera</taxon>
        <taxon>Polyphaga</taxon>
        <taxon>Cucujiformia</taxon>
        <taxon>Curculionidae</taxon>
        <taxon>Dryophthorinae</taxon>
        <taxon>Rhynchophorus</taxon>
    </lineage>
</organism>
<evidence type="ECO:0000313" key="2">
    <source>
        <dbReference type="Proteomes" id="UP000625711"/>
    </source>
</evidence>